<dbReference type="EMBL" id="CP025096">
    <property type="protein sequence ID" value="AUD04805.1"/>
    <property type="molecule type" value="Genomic_DNA"/>
</dbReference>
<keyword evidence="3" id="KW-1185">Reference proteome</keyword>
<dbReference type="AlphaFoldDB" id="A0A2K8Z4K9"/>
<keyword evidence="1" id="KW-0472">Membrane</keyword>
<organism evidence="2 3">
    <name type="scientific">Spirosoma pollinicola</name>
    <dbReference type="NCBI Taxonomy" id="2057025"/>
    <lineage>
        <taxon>Bacteria</taxon>
        <taxon>Pseudomonadati</taxon>
        <taxon>Bacteroidota</taxon>
        <taxon>Cytophagia</taxon>
        <taxon>Cytophagales</taxon>
        <taxon>Cytophagaceae</taxon>
        <taxon>Spirosoma</taxon>
    </lineage>
</organism>
<keyword evidence="1" id="KW-1133">Transmembrane helix</keyword>
<protein>
    <submittedName>
        <fullName evidence="2">Uncharacterized protein</fullName>
    </submittedName>
</protein>
<evidence type="ECO:0000313" key="3">
    <source>
        <dbReference type="Proteomes" id="UP000232883"/>
    </source>
</evidence>
<feature type="transmembrane region" description="Helical" evidence="1">
    <location>
        <begin position="47"/>
        <end position="64"/>
    </location>
</feature>
<feature type="transmembrane region" description="Helical" evidence="1">
    <location>
        <begin position="126"/>
        <end position="145"/>
    </location>
</feature>
<dbReference type="OrthoDB" id="954056at2"/>
<dbReference type="RefSeq" id="WP_100990992.1">
    <property type="nucleotide sequence ID" value="NZ_CP025096.1"/>
</dbReference>
<proteinExistence type="predicted"/>
<accession>A0A2K8Z4K9</accession>
<evidence type="ECO:0000313" key="2">
    <source>
        <dbReference type="EMBL" id="AUD04805.1"/>
    </source>
</evidence>
<evidence type="ECO:0000256" key="1">
    <source>
        <dbReference type="SAM" id="Phobius"/>
    </source>
</evidence>
<name>A0A2K8Z4K9_9BACT</name>
<sequence length="202" mass="23046">MGLTDRWENMNWQMSEFSYAKADLLTELKKQSKSDIAKLLNVYKRQFAGMLVLTVVTPLFALLKPNDLEYVVSIGIVWSYCLILSVFLTIKFIRFKLPDLSLRTSNAIRASLVFVREVNSFQGDFIALYAPILFLGSLLAILTYGGKRLSIIFSDPFSIMVIVVSTLLIIWAAKIMKRFLISGRCITMIAKLEEYLQLLEQP</sequence>
<dbReference type="KEGG" id="spir:CWM47_24980"/>
<keyword evidence="1" id="KW-0812">Transmembrane</keyword>
<reference evidence="2 3" key="1">
    <citation type="submission" date="2017-11" db="EMBL/GenBank/DDBJ databases">
        <title>Taxonomic description and genome sequences of Spirosoma HA7 sp. nov., isolated from pollen microhabitat of Corylus avellana.</title>
        <authorList>
            <person name="Ambika Manirajan B."/>
            <person name="Suarez C."/>
            <person name="Ratering S."/>
            <person name="Geissler-Plaum R."/>
            <person name="Cardinale M."/>
            <person name="Sylvia S."/>
        </authorList>
    </citation>
    <scope>NUCLEOTIDE SEQUENCE [LARGE SCALE GENOMIC DNA]</scope>
    <source>
        <strain evidence="2 3">HA7</strain>
    </source>
</reference>
<dbReference type="Proteomes" id="UP000232883">
    <property type="component" value="Chromosome"/>
</dbReference>
<feature type="transmembrane region" description="Helical" evidence="1">
    <location>
        <begin position="70"/>
        <end position="93"/>
    </location>
</feature>
<feature type="transmembrane region" description="Helical" evidence="1">
    <location>
        <begin position="151"/>
        <end position="173"/>
    </location>
</feature>
<gene>
    <name evidence="2" type="ORF">CWM47_24980</name>
</gene>